<comment type="caution">
    <text evidence="16">The sequence shown here is derived from an EMBL/GenBank/DDBJ whole genome shotgun (WGS) entry which is preliminary data.</text>
</comment>
<evidence type="ECO:0000256" key="8">
    <source>
        <dbReference type="ARBA" id="ARBA00022989"/>
    </source>
</evidence>
<feature type="region of interest" description="Disordered" evidence="12">
    <location>
        <begin position="692"/>
        <end position="714"/>
    </location>
</feature>
<keyword evidence="10 13" id="KW-0472">Membrane</keyword>
<dbReference type="CDD" id="cd18419">
    <property type="entry name" value="BTB_POZ_KCND3"/>
    <property type="match status" value="1"/>
</dbReference>
<dbReference type="InterPro" id="IPR024587">
    <property type="entry name" value="K_chnl_volt-dep_Kv4_C"/>
</dbReference>
<evidence type="ECO:0000256" key="10">
    <source>
        <dbReference type="ARBA" id="ARBA00023136"/>
    </source>
</evidence>
<keyword evidence="17" id="KW-1185">Reference proteome</keyword>
<dbReference type="Proteomes" id="UP001239994">
    <property type="component" value="Unassembled WGS sequence"/>
</dbReference>
<dbReference type="SUPFAM" id="SSF54695">
    <property type="entry name" value="POZ domain"/>
    <property type="match status" value="1"/>
</dbReference>
<keyword evidence="3" id="KW-0633">Potassium transport</keyword>
<proteinExistence type="predicted"/>
<dbReference type="InterPro" id="IPR027359">
    <property type="entry name" value="Volt_channel_dom_sf"/>
</dbReference>
<dbReference type="Pfam" id="PF11601">
    <property type="entry name" value="Shal-type"/>
    <property type="match status" value="1"/>
</dbReference>
<evidence type="ECO:0000256" key="12">
    <source>
        <dbReference type="SAM" id="MobiDB-lite"/>
    </source>
</evidence>
<dbReference type="InterPro" id="IPR003968">
    <property type="entry name" value="K_chnl_volt-dep_Kv"/>
</dbReference>
<dbReference type="GO" id="GO:0051260">
    <property type="term" value="P:protein homooligomerization"/>
    <property type="evidence" value="ECO:0007669"/>
    <property type="project" value="InterPro"/>
</dbReference>
<dbReference type="FunFam" id="3.30.710.10:FF:000004">
    <property type="entry name" value="Potassium voltage-gated channel subfamily D member 3"/>
    <property type="match status" value="1"/>
</dbReference>
<name>A0AAD8ZKP9_9TELE</name>
<dbReference type="InterPro" id="IPR000210">
    <property type="entry name" value="BTB/POZ_dom"/>
</dbReference>
<sequence>MAAGVAAWLPFARAAAIGWMPVANLPMPIAPTDKNKRQDELIVLNVSGRRFQTWRNTLDRYPDTLLGSSEKEFFYNEETREYFFDRDPDVFRSILNFYRTGKLHYPRYECISAYDEELAFFGIIPEIISDCCYEEYKDRKRENAERLMDDLEDSKDSKLPNMTFRETMWRAFENPHTSTMALVFYYVTGFFIAVSVITNVVETVPCGSTPNQRDVPCGERYTVAFFCMDTACVMIFTVEYLMRLFAAPSRYRFMRSVMSIIDVVAILPYYIGLVMTDNEDVSGAFVTLRVFRVFRIFKFSRHSQGLRILGYTLKSCASELGFLLFSLTMAIIIFATVMFYAEKGSSSSKFTSIPASFWYTIVTMTTLGCSGRDGEVKTKQCISKISSGQHITLVCVKRERKEGCVCLCECEVGSFCCVTMTPTASCPLRADVPLLDCQEWKVSLSAVSTMLSELCNTRSLSPDSLVDSSTSQPRLIIMPEEERKKEKEYGDMVPKTIAGKIFGSICSLSGVLVIALPVPVIVSNFSRIYHQNQRADKRRAQKVQWCRVLAFLTLAMSLSPAHLVLLGTPVCPVLSEPCPPLAVSLQKARLARMRISKTGSSNAFLHSKRNGMLNQALELTGSTGEDRHLNKTTSLIESQHHHLLHCLEKTTNHEFVDEQLFEQSYLESALQSLPSRSPSLSSQEGITGTCCSRRAKRGSRPSSEAHKPSHMHPHTHNLQELSAIHIQCGEQRTLNTSRSSLNMRPDESGGLNCKSSSQVTTAIISIPTPPTNNSPTSPEAPPNLASNSSAGVVKVSAL</sequence>
<feature type="domain" description="BTB" evidence="15">
    <location>
        <begin position="40"/>
        <end position="139"/>
    </location>
</feature>
<evidence type="ECO:0000256" key="3">
    <source>
        <dbReference type="ARBA" id="ARBA00022538"/>
    </source>
</evidence>
<feature type="chain" id="PRO_5041973371" description="BTB domain-containing protein" evidence="14">
    <location>
        <begin position="17"/>
        <end position="798"/>
    </location>
</feature>
<dbReference type="Gene3D" id="1.20.120.350">
    <property type="entry name" value="Voltage-gated potassium channels. Chain C"/>
    <property type="match status" value="1"/>
</dbReference>
<evidence type="ECO:0000256" key="6">
    <source>
        <dbReference type="ARBA" id="ARBA00022882"/>
    </source>
</evidence>
<dbReference type="GO" id="GO:0001508">
    <property type="term" value="P:action potential"/>
    <property type="evidence" value="ECO:0007669"/>
    <property type="project" value="TreeGrafter"/>
</dbReference>
<evidence type="ECO:0000256" key="4">
    <source>
        <dbReference type="ARBA" id="ARBA00022692"/>
    </source>
</evidence>
<dbReference type="GO" id="GO:0043197">
    <property type="term" value="C:dendritic spine"/>
    <property type="evidence" value="ECO:0007669"/>
    <property type="project" value="TreeGrafter"/>
</dbReference>
<feature type="transmembrane region" description="Helical" evidence="13">
    <location>
        <begin position="545"/>
        <end position="565"/>
    </location>
</feature>
<evidence type="ECO:0000256" key="11">
    <source>
        <dbReference type="ARBA" id="ARBA00023303"/>
    </source>
</evidence>
<keyword evidence="6" id="KW-0851">Voltage-gated channel</keyword>
<feature type="transmembrane region" description="Helical" evidence="13">
    <location>
        <begin position="320"/>
        <end position="341"/>
    </location>
</feature>
<dbReference type="InterPro" id="IPR003975">
    <property type="entry name" value="K_chnl_volt-dep_Kv4"/>
</dbReference>
<dbReference type="PRINTS" id="PR00169">
    <property type="entry name" value="KCHANNEL"/>
</dbReference>
<dbReference type="InterPro" id="IPR021645">
    <property type="entry name" value="Shal-type_N"/>
</dbReference>
<evidence type="ECO:0000313" key="17">
    <source>
        <dbReference type="Proteomes" id="UP001239994"/>
    </source>
</evidence>
<dbReference type="InterPro" id="IPR003131">
    <property type="entry name" value="T1-type_BTB"/>
</dbReference>
<dbReference type="Pfam" id="PF00520">
    <property type="entry name" value="Ion_trans"/>
    <property type="match status" value="2"/>
</dbReference>
<dbReference type="Pfam" id="PF02214">
    <property type="entry name" value="BTB_2"/>
    <property type="match status" value="1"/>
</dbReference>
<dbReference type="InterPro" id="IPR005821">
    <property type="entry name" value="Ion_trans_dom"/>
</dbReference>
<dbReference type="GO" id="GO:0043025">
    <property type="term" value="C:neuronal cell body"/>
    <property type="evidence" value="ECO:0007669"/>
    <property type="project" value="TreeGrafter"/>
</dbReference>
<evidence type="ECO:0000256" key="9">
    <source>
        <dbReference type="ARBA" id="ARBA00023065"/>
    </source>
</evidence>
<feature type="signal peptide" evidence="14">
    <location>
        <begin position="1"/>
        <end position="16"/>
    </location>
</feature>
<keyword evidence="14" id="KW-0732">Signal</keyword>
<dbReference type="EMBL" id="JAROKS010000009">
    <property type="protein sequence ID" value="KAK1801178.1"/>
    <property type="molecule type" value="Genomic_DNA"/>
</dbReference>
<keyword evidence="2" id="KW-0813">Transport</keyword>
<dbReference type="InterPro" id="IPR028325">
    <property type="entry name" value="VG_K_chnl"/>
</dbReference>
<keyword evidence="7" id="KW-0630">Potassium</keyword>
<evidence type="ECO:0000256" key="13">
    <source>
        <dbReference type="SAM" id="Phobius"/>
    </source>
</evidence>
<protein>
    <recommendedName>
        <fullName evidence="15">BTB domain-containing protein</fullName>
    </recommendedName>
</protein>
<dbReference type="Pfam" id="PF11879">
    <property type="entry name" value="DUF3399"/>
    <property type="match status" value="1"/>
</dbReference>
<dbReference type="FunFam" id="1.10.287.70:FF:000073">
    <property type="entry name" value="Potassium voltage-gated channel subfamily D member 2"/>
    <property type="match status" value="1"/>
</dbReference>
<keyword evidence="5" id="KW-0631">Potassium channel</keyword>
<dbReference type="GO" id="GO:0097623">
    <property type="term" value="P:potassium ion export across plasma membrane"/>
    <property type="evidence" value="ECO:0007669"/>
    <property type="project" value="TreeGrafter"/>
</dbReference>
<evidence type="ECO:0000259" key="15">
    <source>
        <dbReference type="SMART" id="SM00225"/>
    </source>
</evidence>
<evidence type="ECO:0000256" key="5">
    <source>
        <dbReference type="ARBA" id="ARBA00022826"/>
    </source>
</evidence>
<keyword evidence="11" id="KW-0407">Ion channel</keyword>
<organism evidence="16 17">
    <name type="scientific">Electrophorus voltai</name>
    <dbReference type="NCBI Taxonomy" id="2609070"/>
    <lineage>
        <taxon>Eukaryota</taxon>
        <taxon>Metazoa</taxon>
        <taxon>Chordata</taxon>
        <taxon>Craniata</taxon>
        <taxon>Vertebrata</taxon>
        <taxon>Euteleostomi</taxon>
        <taxon>Actinopterygii</taxon>
        <taxon>Neopterygii</taxon>
        <taxon>Teleostei</taxon>
        <taxon>Ostariophysi</taxon>
        <taxon>Gymnotiformes</taxon>
        <taxon>Gymnotoidei</taxon>
        <taxon>Gymnotidae</taxon>
        <taxon>Electrophorus</taxon>
    </lineage>
</organism>
<dbReference type="PANTHER" id="PTHR11537">
    <property type="entry name" value="VOLTAGE-GATED POTASSIUM CHANNEL"/>
    <property type="match status" value="1"/>
</dbReference>
<feature type="region of interest" description="Disordered" evidence="12">
    <location>
        <begin position="765"/>
        <end position="798"/>
    </location>
</feature>
<dbReference type="SUPFAM" id="SSF81324">
    <property type="entry name" value="Voltage-gated potassium channels"/>
    <property type="match status" value="2"/>
</dbReference>
<dbReference type="GO" id="GO:0045211">
    <property type="term" value="C:postsynaptic membrane"/>
    <property type="evidence" value="ECO:0007669"/>
    <property type="project" value="TreeGrafter"/>
</dbReference>
<accession>A0AAD8ZKP9</accession>
<dbReference type="InterPro" id="IPR011333">
    <property type="entry name" value="SKP1/BTB/POZ_sf"/>
</dbReference>
<dbReference type="AlphaFoldDB" id="A0AAD8ZKP9"/>
<comment type="subcellular location">
    <subcellularLocation>
        <location evidence="1">Membrane</location>
        <topology evidence="1">Multi-pass membrane protein</topology>
    </subcellularLocation>
</comment>
<dbReference type="Gene3D" id="3.30.710.10">
    <property type="entry name" value="Potassium Channel Kv1.1, Chain A"/>
    <property type="match status" value="1"/>
</dbReference>
<dbReference type="FunFam" id="1.20.120.350:FF:000016">
    <property type="entry name" value="Potassium voltage-gated channel subfamily D member 3"/>
    <property type="match status" value="1"/>
</dbReference>
<reference evidence="16" key="1">
    <citation type="submission" date="2023-03" db="EMBL/GenBank/DDBJ databases">
        <title>Electrophorus voltai genome.</title>
        <authorList>
            <person name="Bian C."/>
        </authorList>
    </citation>
    <scope>NUCLEOTIDE SEQUENCE</scope>
    <source>
        <strain evidence="16">CB-2022</strain>
        <tissue evidence="16">Muscle</tissue>
    </source>
</reference>
<keyword evidence="9" id="KW-0406">Ion transport</keyword>
<keyword evidence="8 13" id="KW-1133">Transmembrane helix</keyword>
<dbReference type="PRINTS" id="PR01491">
    <property type="entry name" value="KVCHANNEL"/>
</dbReference>
<dbReference type="PRINTS" id="PR01497">
    <property type="entry name" value="SHALCHANNEL"/>
</dbReference>
<evidence type="ECO:0000256" key="7">
    <source>
        <dbReference type="ARBA" id="ARBA00022958"/>
    </source>
</evidence>
<evidence type="ECO:0000256" key="2">
    <source>
        <dbReference type="ARBA" id="ARBA00022448"/>
    </source>
</evidence>
<evidence type="ECO:0000313" key="16">
    <source>
        <dbReference type="EMBL" id="KAK1801178.1"/>
    </source>
</evidence>
<dbReference type="GO" id="GO:0008076">
    <property type="term" value="C:voltage-gated potassium channel complex"/>
    <property type="evidence" value="ECO:0007669"/>
    <property type="project" value="InterPro"/>
</dbReference>
<gene>
    <name evidence="16" type="ORF">P4O66_022868</name>
</gene>
<dbReference type="GO" id="GO:0005250">
    <property type="term" value="F:A-type (transient outward) potassium channel activity"/>
    <property type="evidence" value="ECO:0007669"/>
    <property type="project" value="TreeGrafter"/>
</dbReference>
<evidence type="ECO:0000256" key="14">
    <source>
        <dbReference type="SAM" id="SignalP"/>
    </source>
</evidence>
<feature type="transmembrane region" description="Helical" evidence="13">
    <location>
        <begin position="253"/>
        <end position="275"/>
    </location>
</feature>
<dbReference type="Gene3D" id="1.10.287.70">
    <property type="match status" value="2"/>
</dbReference>
<feature type="transmembrane region" description="Helical" evidence="13">
    <location>
        <begin position="501"/>
        <end position="525"/>
    </location>
</feature>
<keyword evidence="4 13" id="KW-0812">Transmembrane</keyword>
<evidence type="ECO:0000256" key="1">
    <source>
        <dbReference type="ARBA" id="ARBA00004141"/>
    </source>
</evidence>
<feature type="transmembrane region" description="Helical" evidence="13">
    <location>
        <begin position="221"/>
        <end position="241"/>
    </location>
</feature>
<dbReference type="SMART" id="SM00225">
    <property type="entry name" value="BTB"/>
    <property type="match status" value="1"/>
</dbReference>
<dbReference type="PANTHER" id="PTHR11537:SF182">
    <property type="entry name" value="POTASSIUM VOLTAGE-GATED CHANNEL SUBFAMILY D MEMBER 3"/>
    <property type="match status" value="1"/>
</dbReference>
<feature type="transmembrane region" description="Helical" evidence="13">
    <location>
        <begin position="180"/>
        <end position="201"/>
    </location>
</feature>